<dbReference type="GO" id="GO:0070006">
    <property type="term" value="F:metalloaminopeptidase activity"/>
    <property type="evidence" value="ECO:0007669"/>
    <property type="project" value="InterPro"/>
</dbReference>
<dbReference type="PANTHER" id="PTHR43226">
    <property type="entry name" value="XAA-PRO AMINOPEPTIDASE 3"/>
    <property type="match status" value="1"/>
</dbReference>
<dbReference type="EMBL" id="LNYK01000014">
    <property type="protein sequence ID" value="KTD21786.1"/>
    <property type="molecule type" value="Genomic_DNA"/>
</dbReference>
<evidence type="ECO:0000256" key="11">
    <source>
        <dbReference type="ARBA" id="ARBA00075356"/>
    </source>
</evidence>
<sequence>MLISNEFLARRRKLAQKILPDSVAIIPAASDVLRNGDAYYRFRQDSDFYYLTGFNEPDALLAVFAGKGESVLFNLPKDLAQEQWTGERLGQENACATLGVDEAFSLDSLTERLPELLAGRTAIYYPIGRYPAFEKRIFKSWQLVKQQTRRGDKAPEAFYDLGPLLGEMRLVKSAAEIGLMKKAAAISVNAHKRAMQACRKAQYEYELEAELIYELTRRGCRSVAYDPIVAGGKNACILHYTANNQPLARDDLILIDAGGEYENYAADITRTFPKSGKFSPEQRQIYELVREAHKAGVQLVRPGCRWDDIQQVIVRILTTGLVELGILKGGVDDLLAEEAYRPFYMHRSGHWLGLDVHDSGNYKEGGDWRRLEPGMVLTVEPGLYIHPQIKDIDRKWSGIGVRIEDDILVTENGHENITADLPADAAEIEAFIRG</sequence>
<dbReference type="EC" id="3.4.11.9" evidence="4"/>
<evidence type="ECO:0000256" key="6">
    <source>
        <dbReference type="ARBA" id="ARBA00022723"/>
    </source>
</evidence>
<evidence type="ECO:0000259" key="13">
    <source>
        <dbReference type="SMART" id="SM01011"/>
    </source>
</evidence>
<dbReference type="GO" id="GO:0030145">
    <property type="term" value="F:manganese ion binding"/>
    <property type="evidence" value="ECO:0007669"/>
    <property type="project" value="InterPro"/>
</dbReference>
<dbReference type="PANTHER" id="PTHR43226:SF4">
    <property type="entry name" value="XAA-PRO AMINOPEPTIDASE 3"/>
    <property type="match status" value="1"/>
</dbReference>
<dbReference type="SUPFAM" id="SSF53092">
    <property type="entry name" value="Creatinase/prolidase N-terminal domain"/>
    <property type="match status" value="1"/>
</dbReference>
<name>A0A0W0VP26_9GAMM</name>
<reference evidence="14 15" key="1">
    <citation type="submission" date="2015-11" db="EMBL/GenBank/DDBJ databases">
        <title>Genomic analysis of 38 Legionella species identifies large and diverse effector repertoires.</title>
        <authorList>
            <person name="Burstein D."/>
            <person name="Amaro F."/>
            <person name="Zusman T."/>
            <person name="Lifshitz Z."/>
            <person name="Cohen O."/>
            <person name="Gilbert J.A."/>
            <person name="Pupko T."/>
            <person name="Shuman H.A."/>
            <person name="Segal G."/>
        </authorList>
    </citation>
    <scope>NUCLEOTIDE SEQUENCE [LARGE SCALE GENOMIC DNA]</scope>
    <source>
        <strain evidence="14 15">ATCC 49505</strain>
    </source>
</reference>
<dbReference type="SMART" id="SM01011">
    <property type="entry name" value="AMP_N"/>
    <property type="match status" value="1"/>
</dbReference>
<dbReference type="SUPFAM" id="SSF55920">
    <property type="entry name" value="Creatinase/aminopeptidase"/>
    <property type="match status" value="1"/>
</dbReference>
<comment type="cofactor">
    <cofactor evidence="2">
        <name>Mn(2+)</name>
        <dbReference type="ChEBI" id="CHEBI:29035"/>
    </cofactor>
</comment>
<dbReference type="InterPro" id="IPR000994">
    <property type="entry name" value="Pept_M24"/>
</dbReference>
<dbReference type="InterPro" id="IPR029149">
    <property type="entry name" value="Creatin/AminoP/Spt16_N"/>
</dbReference>
<evidence type="ECO:0000256" key="1">
    <source>
        <dbReference type="ARBA" id="ARBA00001424"/>
    </source>
</evidence>
<dbReference type="CDD" id="cd01087">
    <property type="entry name" value="Prolidase"/>
    <property type="match status" value="1"/>
</dbReference>
<dbReference type="RefSeq" id="WP_058528945.1">
    <property type="nucleotide sequence ID" value="NZ_CAAAHZ010000002.1"/>
</dbReference>
<dbReference type="InterPro" id="IPR007865">
    <property type="entry name" value="Aminopep_P_N"/>
</dbReference>
<keyword evidence="14" id="KW-0031">Aminopeptidase</keyword>
<dbReference type="Proteomes" id="UP000054997">
    <property type="component" value="Unassembled WGS sequence"/>
</dbReference>
<evidence type="ECO:0000313" key="15">
    <source>
        <dbReference type="Proteomes" id="UP000054997"/>
    </source>
</evidence>
<comment type="similarity">
    <text evidence="3">Belongs to the peptidase M24B family.</text>
</comment>
<dbReference type="FunFam" id="3.90.230.10:FF:000002">
    <property type="entry name" value="Xaa-Pro aminopeptidase 3"/>
    <property type="match status" value="1"/>
</dbReference>
<evidence type="ECO:0000256" key="8">
    <source>
        <dbReference type="ARBA" id="ARBA00023049"/>
    </source>
</evidence>
<dbReference type="NCBIfam" id="NF008131">
    <property type="entry name" value="PRK10879.1"/>
    <property type="match status" value="1"/>
</dbReference>
<evidence type="ECO:0000256" key="4">
    <source>
        <dbReference type="ARBA" id="ARBA00012574"/>
    </source>
</evidence>
<evidence type="ECO:0000313" key="14">
    <source>
        <dbReference type="EMBL" id="KTD21786.1"/>
    </source>
</evidence>
<evidence type="ECO:0000256" key="2">
    <source>
        <dbReference type="ARBA" id="ARBA00001936"/>
    </source>
</evidence>
<accession>A0A0W0VP26</accession>
<dbReference type="GO" id="GO:0006508">
    <property type="term" value="P:proteolysis"/>
    <property type="evidence" value="ECO:0007669"/>
    <property type="project" value="UniProtKB-KW"/>
</dbReference>
<dbReference type="Gene3D" id="3.90.230.10">
    <property type="entry name" value="Creatinase/methionine aminopeptidase superfamily"/>
    <property type="match status" value="1"/>
</dbReference>
<evidence type="ECO:0000256" key="12">
    <source>
        <dbReference type="ARBA" id="ARBA00081411"/>
    </source>
</evidence>
<dbReference type="OrthoDB" id="9806388at2"/>
<dbReference type="Gene3D" id="3.40.350.10">
    <property type="entry name" value="Creatinase/prolidase N-terminal domain"/>
    <property type="match status" value="1"/>
</dbReference>
<keyword evidence="9" id="KW-0464">Manganese</keyword>
<keyword evidence="6" id="KW-0479">Metal-binding</keyword>
<proteinExistence type="inferred from homology"/>
<dbReference type="STRING" id="45068.Llon_0951"/>
<organism evidence="14 15">
    <name type="scientific">Legionella londiniensis</name>
    <dbReference type="NCBI Taxonomy" id="45068"/>
    <lineage>
        <taxon>Bacteria</taxon>
        <taxon>Pseudomonadati</taxon>
        <taxon>Pseudomonadota</taxon>
        <taxon>Gammaproteobacteria</taxon>
        <taxon>Legionellales</taxon>
        <taxon>Legionellaceae</taxon>
        <taxon>Legionella</taxon>
    </lineage>
</organism>
<keyword evidence="8" id="KW-0482">Metalloprotease</keyword>
<dbReference type="Pfam" id="PF00557">
    <property type="entry name" value="Peptidase_M24"/>
    <property type="match status" value="1"/>
</dbReference>
<evidence type="ECO:0000256" key="3">
    <source>
        <dbReference type="ARBA" id="ARBA00008766"/>
    </source>
</evidence>
<dbReference type="PATRIC" id="fig|45068.5.peg.1029"/>
<evidence type="ECO:0000256" key="5">
    <source>
        <dbReference type="ARBA" id="ARBA00022670"/>
    </source>
</evidence>
<evidence type="ECO:0000256" key="7">
    <source>
        <dbReference type="ARBA" id="ARBA00022801"/>
    </source>
</evidence>
<comment type="catalytic activity">
    <reaction evidence="1">
        <text>Release of any N-terminal amino acid, including proline, that is linked to proline, even from a dipeptide or tripeptide.</text>
        <dbReference type="EC" id="3.4.11.9"/>
    </reaction>
</comment>
<feature type="domain" description="Aminopeptidase P N-terminal" evidence="13">
    <location>
        <begin position="2"/>
        <end position="134"/>
    </location>
</feature>
<gene>
    <name evidence="14" type="ORF">Llon_0951</name>
</gene>
<protein>
    <recommendedName>
        <fullName evidence="10">Xaa-Pro aminopeptidase</fullName>
        <ecNumber evidence="4">3.4.11.9</ecNumber>
    </recommendedName>
    <alternativeName>
        <fullName evidence="11">Aminopeptidase P II</fullName>
    </alternativeName>
    <alternativeName>
        <fullName evidence="12">X-Pro aminopeptidase</fullName>
    </alternativeName>
</protein>
<dbReference type="Pfam" id="PF05195">
    <property type="entry name" value="AMP_N"/>
    <property type="match status" value="1"/>
</dbReference>
<comment type="caution">
    <text evidence="14">The sequence shown here is derived from an EMBL/GenBank/DDBJ whole genome shotgun (WGS) entry which is preliminary data.</text>
</comment>
<keyword evidence="5" id="KW-0645">Protease</keyword>
<evidence type="ECO:0000256" key="9">
    <source>
        <dbReference type="ARBA" id="ARBA00023211"/>
    </source>
</evidence>
<dbReference type="InterPro" id="IPR052433">
    <property type="entry name" value="X-Pro_dipept-like"/>
</dbReference>
<keyword evidence="15" id="KW-1185">Reference proteome</keyword>
<dbReference type="InterPro" id="IPR036005">
    <property type="entry name" value="Creatinase/aminopeptidase-like"/>
</dbReference>
<evidence type="ECO:0000256" key="10">
    <source>
        <dbReference type="ARBA" id="ARBA00069363"/>
    </source>
</evidence>
<dbReference type="AlphaFoldDB" id="A0A0W0VP26"/>
<keyword evidence="7" id="KW-0378">Hydrolase</keyword>
<dbReference type="GO" id="GO:0005829">
    <property type="term" value="C:cytosol"/>
    <property type="evidence" value="ECO:0007669"/>
    <property type="project" value="TreeGrafter"/>
</dbReference>